<evidence type="ECO:0000256" key="7">
    <source>
        <dbReference type="ARBA" id="ARBA00023163"/>
    </source>
</evidence>
<keyword evidence="13" id="KW-1185">Reference proteome</keyword>
<evidence type="ECO:0000256" key="9">
    <source>
        <dbReference type="ARBA" id="ARBA00023329"/>
    </source>
</evidence>
<dbReference type="GO" id="GO:0045893">
    <property type="term" value="P:positive regulation of DNA-templated transcription"/>
    <property type="evidence" value="ECO:0007669"/>
    <property type="project" value="TreeGrafter"/>
</dbReference>
<name>A0AAV6G7N7_9TELE</name>
<evidence type="ECO:0000256" key="4">
    <source>
        <dbReference type="ARBA" id="ARBA00023006"/>
    </source>
</evidence>
<keyword evidence="6" id="KW-0010">Activator</keyword>
<dbReference type="GO" id="GO:0031410">
    <property type="term" value="C:cytoplasmic vesicle"/>
    <property type="evidence" value="ECO:0007669"/>
    <property type="project" value="UniProtKB-KW"/>
</dbReference>
<evidence type="ECO:0000256" key="6">
    <source>
        <dbReference type="ARBA" id="ARBA00023159"/>
    </source>
</evidence>
<keyword evidence="4" id="KW-0072">Autophagy</keyword>
<evidence type="ECO:0000313" key="13">
    <source>
        <dbReference type="Proteomes" id="UP000823561"/>
    </source>
</evidence>
<dbReference type="PANTHER" id="PTHR31671">
    <property type="entry name" value="DIABETES AND OBESITY REGULATED, ISOFORM G"/>
    <property type="match status" value="1"/>
</dbReference>
<dbReference type="Proteomes" id="UP000823561">
    <property type="component" value="Chromosome 14"/>
</dbReference>
<dbReference type="AlphaFoldDB" id="A0AAV6G7N7"/>
<evidence type="ECO:0000256" key="3">
    <source>
        <dbReference type="ARBA" id="ARBA00022490"/>
    </source>
</evidence>
<evidence type="ECO:0000256" key="8">
    <source>
        <dbReference type="ARBA" id="ARBA00023242"/>
    </source>
</evidence>
<reference evidence="12" key="1">
    <citation type="submission" date="2020-10" db="EMBL/GenBank/DDBJ databases">
        <title>Chromosome-scale genome assembly of the Allis shad, Alosa alosa.</title>
        <authorList>
            <person name="Margot Z."/>
            <person name="Christophe K."/>
            <person name="Cabau C."/>
            <person name="Louis A."/>
            <person name="Berthelot C."/>
            <person name="Parey E."/>
            <person name="Roest Crollius H."/>
            <person name="Montfort J."/>
            <person name="Robinson-Rechavi M."/>
            <person name="Bucao C."/>
            <person name="Bouchez O."/>
            <person name="Gislard M."/>
            <person name="Lluch J."/>
            <person name="Milhes M."/>
            <person name="Lampietro C."/>
            <person name="Lopez Roques C."/>
            <person name="Donnadieu C."/>
            <person name="Braasch I."/>
            <person name="Desvignes T."/>
            <person name="Postlethwait J."/>
            <person name="Bobe J."/>
            <person name="Guiguen Y."/>
        </authorList>
    </citation>
    <scope>NUCLEOTIDE SEQUENCE</scope>
    <source>
        <strain evidence="12">M-15738</strain>
        <tissue evidence="12">Blood</tissue>
    </source>
</reference>
<feature type="region of interest" description="Disordered" evidence="11">
    <location>
        <begin position="107"/>
        <end position="129"/>
    </location>
</feature>
<evidence type="ECO:0000256" key="11">
    <source>
        <dbReference type="SAM" id="MobiDB-lite"/>
    </source>
</evidence>
<keyword evidence="5" id="KW-0805">Transcription regulation</keyword>
<dbReference type="GO" id="GO:0005829">
    <property type="term" value="C:cytosol"/>
    <property type="evidence" value="ECO:0007669"/>
    <property type="project" value="UniProtKB-SubCell"/>
</dbReference>
<dbReference type="InterPro" id="IPR029431">
    <property type="entry name" value="TP53INP"/>
</dbReference>
<evidence type="ECO:0000313" key="12">
    <source>
        <dbReference type="EMBL" id="KAG5270594.1"/>
    </source>
</evidence>
<evidence type="ECO:0000256" key="2">
    <source>
        <dbReference type="ARBA" id="ARBA00004514"/>
    </source>
</evidence>
<keyword evidence="3" id="KW-0963">Cytoplasm</keyword>
<evidence type="ECO:0000256" key="10">
    <source>
        <dbReference type="ARBA" id="ARBA00034306"/>
    </source>
</evidence>
<dbReference type="GO" id="GO:0000045">
    <property type="term" value="P:autophagosome assembly"/>
    <property type="evidence" value="ECO:0007669"/>
    <property type="project" value="TreeGrafter"/>
</dbReference>
<gene>
    <name evidence="12" type="ORF">AALO_G00194430</name>
</gene>
<organism evidence="12 13">
    <name type="scientific">Alosa alosa</name>
    <name type="common">allis shad</name>
    <dbReference type="NCBI Taxonomy" id="278164"/>
    <lineage>
        <taxon>Eukaryota</taxon>
        <taxon>Metazoa</taxon>
        <taxon>Chordata</taxon>
        <taxon>Craniata</taxon>
        <taxon>Vertebrata</taxon>
        <taxon>Euteleostomi</taxon>
        <taxon>Actinopterygii</taxon>
        <taxon>Neopterygii</taxon>
        <taxon>Teleostei</taxon>
        <taxon>Clupei</taxon>
        <taxon>Clupeiformes</taxon>
        <taxon>Clupeoidei</taxon>
        <taxon>Clupeidae</taxon>
        <taxon>Alosa</taxon>
    </lineage>
</organism>
<proteinExistence type="predicted"/>
<protein>
    <submittedName>
        <fullName evidence="12">Uncharacterized protein</fullName>
    </submittedName>
</protein>
<keyword evidence="9" id="KW-0968">Cytoplasmic vesicle</keyword>
<dbReference type="GO" id="GO:0016604">
    <property type="term" value="C:nuclear body"/>
    <property type="evidence" value="ECO:0007669"/>
    <property type="project" value="UniProtKB-SubCell"/>
</dbReference>
<keyword evidence="7" id="KW-0804">Transcription</keyword>
<dbReference type="GO" id="GO:0005776">
    <property type="term" value="C:autophagosome"/>
    <property type="evidence" value="ECO:0007669"/>
    <property type="project" value="UniProtKB-SubCell"/>
</dbReference>
<dbReference type="EMBL" id="JADWDJ010000014">
    <property type="protein sequence ID" value="KAG5270594.1"/>
    <property type="molecule type" value="Genomic_DNA"/>
</dbReference>
<accession>A0AAV6G7N7</accession>
<dbReference type="Pfam" id="PF14839">
    <property type="entry name" value="DOR"/>
    <property type="match status" value="1"/>
</dbReference>
<keyword evidence="8" id="KW-0539">Nucleus</keyword>
<feature type="compositionally biased region" description="Acidic residues" evidence="11">
    <location>
        <begin position="113"/>
        <end position="125"/>
    </location>
</feature>
<evidence type="ECO:0000256" key="1">
    <source>
        <dbReference type="ARBA" id="ARBA00004419"/>
    </source>
</evidence>
<dbReference type="PANTHER" id="PTHR31671:SF4">
    <property type="entry name" value="SI:CH211-260E23.9"/>
    <property type="match status" value="1"/>
</dbReference>
<evidence type="ECO:0000256" key="5">
    <source>
        <dbReference type="ARBA" id="ARBA00023015"/>
    </source>
</evidence>
<comment type="caution">
    <text evidence="12">The sequence shown here is derived from an EMBL/GenBank/DDBJ whole genome shotgun (WGS) entry which is preliminary data.</text>
</comment>
<sequence length="204" mass="23320">MQHRLPRTTLTFQQELLSGFKQSFIKGGTQDISIMIGKLLSHILGNIEDAIIRGNSVQNENGEDLLEYDDGEWIIINLHEGRSLSSADVDPLENLLIEHPSMSVYKMVSPRTEEEEELSSDEDEEGSPRPVPFKRHLLWRLAGWGSPLPCSADVLPIQCGKTQIDRRKLSRSALQRQNLARIRFSPADRRYGFFKQPCQRLCNY</sequence>
<comment type="subcellular location">
    <subcellularLocation>
        <location evidence="2">Cytoplasm</location>
        <location evidence="2">Cytosol</location>
    </subcellularLocation>
    <subcellularLocation>
        <location evidence="1">Cytoplasmic vesicle</location>
        <location evidence="1">Autophagosome</location>
    </subcellularLocation>
    <subcellularLocation>
        <location evidence="10">Nucleus</location>
        <location evidence="10">Nuclear body</location>
    </subcellularLocation>
</comment>